<name>A0A3N0DQQ3_SINP1</name>
<protein>
    <recommendedName>
        <fullName evidence="4">DUF4369 domain-containing protein</fullName>
    </recommendedName>
</protein>
<feature type="non-terminal residue" evidence="2">
    <location>
        <position position="135"/>
    </location>
</feature>
<proteinExistence type="predicted"/>
<dbReference type="Proteomes" id="UP000267469">
    <property type="component" value="Unassembled WGS sequence"/>
</dbReference>
<gene>
    <name evidence="2" type="ORF">ED312_20215</name>
</gene>
<comment type="caution">
    <text evidence="2">The sequence shown here is derived from an EMBL/GenBank/DDBJ whole genome shotgun (WGS) entry which is preliminary data.</text>
</comment>
<evidence type="ECO:0000256" key="1">
    <source>
        <dbReference type="SAM" id="SignalP"/>
    </source>
</evidence>
<feature type="signal peptide" evidence="1">
    <location>
        <begin position="1"/>
        <end position="19"/>
    </location>
</feature>
<organism evidence="2 3">
    <name type="scientific">Sinomicrobium pectinilyticum</name>
    <dbReference type="NCBI Taxonomy" id="1084421"/>
    <lineage>
        <taxon>Bacteria</taxon>
        <taxon>Pseudomonadati</taxon>
        <taxon>Bacteroidota</taxon>
        <taxon>Flavobacteriia</taxon>
        <taxon>Flavobacteriales</taxon>
        <taxon>Flavobacteriaceae</taxon>
        <taxon>Sinomicrobium</taxon>
    </lineage>
</organism>
<keyword evidence="1" id="KW-0732">Signal</keyword>
<dbReference type="RefSeq" id="WP_148044342.1">
    <property type="nucleotide sequence ID" value="NZ_RJTM01000146.1"/>
</dbReference>
<evidence type="ECO:0000313" key="2">
    <source>
        <dbReference type="EMBL" id="RNL77967.1"/>
    </source>
</evidence>
<keyword evidence="3" id="KW-1185">Reference proteome</keyword>
<dbReference type="OrthoDB" id="9809277at2"/>
<reference evidence="2 3" key="1">
    <citation type="submission" date="2018-10" db="EMBL/GenBank/DDBJ databases">
        <title>Sinomicrobium pectinilyticum sp. nov., a pectinase-producing bacterium isolated from alkaline and saline soil, and emended description of the genus Sinomicrobium.</title>
        <authorList>
            <person name="Cheng B."/>
            <person name="Li C."/>
            <person name="Lai Q."/>
            <person name="Du M."/>
            <person name="Shao Z."/>
            <person name="Xu P."/>
            <person name="Yang C."/>
        </authorList>
    </citation>
    <scope>NUCLEOTIDE SEQUENCE [LARGE SCALE GENOMIC DNA]</scope>
    <source>
        <strain evidence="2 3">5DNS001</strain>
    </source>
</reference>
<sequence>MKTFFYFTVLVLVSVAINAQTIEINTVYLTKAGSRTKVYVDDNISRATQVFGAPSDTKDYFFEMDNKKGKIYTYNGNKVYTIDNKIVSFDIKTNKVLLGIDGNKTFKIGDKIMETKRVIPHGPDRTTTLIDLKFL</sequence>
<dbReference type="AlphaFoldDB" id="A0A3N0DQQ3"/>
<dbReference type="EMBL" id="RJTM01000146">
    <property type="protein sequence ID" value="RNL77967.1"/>
    <property type="molecule type" value="Genomic_DNA"/>
</dbReference>
<evidence type="ECO:0008006" key="4">
    <source>
        <dbReference type="Google" id="ProtNLM"/>
    </source>
</evidence>
<accession>A0A3N0DQQ3</accession>
<evidence type="ECO:0000313" key="3">
    <source>
        <dbReference type="Proteomes" id="UP000267469"/>
    </source>
</evidence>
<feature type="chain" id="PRO_5018093948" description="DUF4369 domain-containing protein" evidence="1">
    <location>
        <begin position="20"/>
        <end position="135"/>
    </location>
</feature>